<dbReference type="InterPro" id="IPR051396">
    <property type="entry name" value="Bact_Antivir_Def_Nuclease"/>
</dbReference>
<comment type="caution">
    <text evidence="3">The sequence shown here is derived from an EMBL/GenBank/DDBJ whole genome shotgun (WGS) entry which is preliminary data.</text>
</comment>
<dbReference type="Pfam" id="PF13304">
    <property type="entry name" value="AAA_21"/>
    <property type="match status" value="1"/>
</dbReference>
<dbReference type="PIRSF" id="PIRSF034888">
    <property type="entry name" value="P-loop_UCP034888"/>
    <property type="match status" value="1"/>
</dbReference>
<sequence>MLKELYIHNFKSLRDTGKLEIKPITFLVGPNSSGKTSIFQAILTLRQTIQNRDMKSALILQDYIDLGSFKDIVWEHNLKNNITIKLADTKNKFEVEFAFQKSNESIFLKRFRNFGVHSDTIYFDNFDYEVVRNRNGSYFLNISNLKNHMGKKYEIDFFKFFKIKNIVLGDNELIKVEEEIIKTEKNKHTKKLKNKLYKNIDDIYLILFVENQEKKLIKLFDHIFHIGPLRREPQRIYTASGAVPLEVGKSGEWVVDELISNPETKERVNKWFKEFCIASDFKVQELRRGSKRYEIIIKEFNTGIWINIADVGFGASQILPIIVEGFITKDSTILVEQPEIHLHPKAQATMGDLLVDIAKNGQNSVIVETHSDLIISRVCTRIAQGKLNNDDVAVYYFNPTKDGTEVIDVTINKKGQFQNFPEGFFEERYEEALMSANMIF</sequence>
<dbReference type="EMBL" id="JMIY01000005">
    <property type="protein sequence ID" value="KCZ71338.1"/>
    <property type="molecule type" value="Genomic_DNA"/>
</dbReference>
<evidence type="ECO:0000313" key="4">
    <source>
        <dbReference type="Proteomes" id="UP000027153"/>
    </source>
</evidence>
<dbReference type="SUPFAM" id="SSF52540">
    <property type="entry name" value="P-loop containing nucleoside triphosphate hydrolases"/>
    <property type="match status" value="1"/>
</dbReference>
<name>A0A062V403_9EURY</name>
<dbReference type="InterPro" id="IPR027417">
    <property type="entry name" value="P-loop_NTPase"/>
</dbReference>
<evidence type="ECO:0008006" key="5">
    <source>
        <dbReference type="Google" id="ProtNLM"/>
    </source>
</evidence>
<proteinExistence type="predicted"/>
<organism evidence="3 4">
    <name type="scientific">Candidatus Methanoperedens nitratireducens</name>
    <dbReference type="NCBI Taxonomy" id="1392998"/>
    <lineage>
        <taxon>Archaea</taxon>
        <taxon>Methanobacteriati</taxon>
        <taxon>Methanobacteriota</taxon>
        <taxon>Stenosarchaea group</taxon>
        <taxon>Methanomicrobia</taxon>
        <taxon>Methanosarcinales</taxon>
        <taxon>ANME-2 cluster</taxon>
        <taxon>Candidatus Methanoperedentaceae</taxon>
        <taxon>Candidatus Methanoperedens</taxon>
    </lineage>
</organism>
<reference evidence="3 4" key="1">
    <citation type="journal article" date="2013" name="Nature">
        <title>Anaerobic oxidation of methane coupled to nitrate reduction in a novel archaeal lineage.</title>
        <authorList>
            <person name="Haroon M.F."/>
            <person name="Hu S."/>
            <person name="Shi Y."/>
            <person name="Imelfort M."/>
            <person name="Keller J."/>
            <person name="Hugenholtz P."/>
            <person name="Yuan Z."/>
            <person name="Tyson G.W."/>
        </authorList>
    </citation>
    <scope>NUCLEOTIDE SEQUENCE [LARGE SCALE GENOMIC DNA]</scope>
    <source>
        <strain evidence="3 4">ANME-2d</strain>
    </source>
</reference>
<evidence type="ECO:0000313" key="3">
    <source>
        <dbReference type="EMBL" id="KCZ71338.1"/>
    </source>
</evidence>
<dbReference type="PANTHER" id="PTHR43581">
    <property type="entry name" value="ATP/GTP PHOSPHATASE"/>
    <property type="match status" value="1"/>
</dbReference>
<accession>A0A062V403</accession>
<dbReference type="Gene3D" id="3.40.50.300">
    <property type="entry name" value="P-loop containing nucleotide triphosphate hydrolases"/>
    <property type="match status" value="1"/>
</dbReference>
<keyword evidence="4" id="KW-1185">Reference proteome</keyword>
<gene>
    <name evidence="3" type="ORF">ANME2D_02065</name>
</gene>
<dbReference type="InterPro" id="IPR003959">
    <property type="entry name" value="ATPase_AAA_core"/>
</dbReference>
<feature type="domain" description="ATPase AAA-type core" evidence="2">
    <location>
        <begin position="24"/>
        <end position="376"/>
    </location>
</feature>
<dbReference type="Pfam" id="PF12476">
    <property type="entry name" value="DUF3696"/>
    <property type="match status" value="1"/>
</dbReference>
<evidence type="ECO:0000259" key="1">
    <source>
        <dbReference type="Pfam" id="PF12476"/>
    </source>
</evidence>
<dbReference type="PATRIC" id="fig|1392998.3.peg.2069"/>
<dbReference type="InterPro" id="IPR014592">
    <property type="entry name" value="P-loop_UCP034888"/>
</dbReference>
<dbReference type="OrthoDB" id="25344at2157"/>
<evidence type="ECO:0000259" key="2">
    <source>
        <dbReference type="Pfam" id="PF13304"/>
    </source>
</evidence>
<dbReference type="AlphaFoldDB" id="A0A062V403"/>
<dbReference type="RefSeq" id="WP_048091225.1">
    <property type="nucleotide sequence ID" value="NZ_JMIY01000005.1"/>
</dbReference>
<dbReference type="PANTHER" id="PTHR43581:SF2">
    <property type="entry name" value="EXCINUCLEASE ATPASE SUBUNIT"/>
    <property type="match status" value="1"/>
</dbReference>
<dbReference type="InterPro" id="IPR022532">
    <property type="entry name" value="DUF3696"/>
</dbReference>
<feature type="domain" description="DUF3696" evidence="1">
    <location>
        <begin position="387"/>
        <end position="427"/>
    </location>
</feature>
<dbReference type="Proteomes" id="UP000027153">
    <property type="component" value="Unassembled WGS sequence"/>
</dbReference>
<protein>
    <recommendedName>
        <fullName evidence="5">AAA domain-containing protein</fullName>
    </recommendedName>
</protein>